<accession>A0A8X6HRF8</accession>
<reference evidence="1" key="1">
    <citation type="submission" date="2020-07" db="EMBL/GenBank/DDBJ databases">
        <title>Multicomponent nature underlies the extraordinary mechanical properties of spider dragline silk.</title>
        <authorList>
            <person name="Kono N."/>
            <person name="Nakamura H."/>
            <person name="Mori M."/>
            <person name="Yoshida Y."/>
            <person name="Ohtoshi R."/>
            <person name="Malay A.D."/>
            <person name="Moran D.A.P."/>
            <person name="Tomita M."/>
            <person name="Numata K."/>
            <person name="Arakawa K."/>
        </authorList>
    </citation>
    <scope>NUCLEOTIDE SEQUENCE</scope>
</reference>
<protein>
    <submittedName>
        <fullName evidence="1">Uncharacterized protein</fullName>
    </submittedName>
</protein>
<keyword evidence="2" id="KW-1185">Reference proteome</keyword>
<name>A0A8X6HRF8_TRICU</name>
<evidence type="ECO:0000313" key="1">
    <source>
        <dbReference type="EMBL" id="GFQ79757.1"/>
    </source>
</evidence>
<proteinExistence type="predicted"/>
<dbReference type="EMBL" id="BMAO01012231">
    <property type="protein sequence ID" value="GFQ79757.1"/>
    <property type="molecule type" value="Genomic_DNA"/>
</dbReference>
<dbReference type="OrthoDB" id="10385513at2759"/>
<sequence>MLFSQEECGGTQRDRRLSVAPFEFHSPLLDVHLAFIDWWKRASGDTSRECDPGYVSGNVQLFGNDLCLHFSCPTGGFHRKGESAGDCKGKIPHPHIRKNHVRRSGLSIFSSPSPPIPFVFTVVCAKLLVPGYRKSSQKRRVSF</sequence>
<gene>
    <name evidence="1" type="ORF">TNCT_577401</name>
</gene>
<evidence type="ECO:0000313" key="2">
    <source>
        <dbReference type="Proteomes" id="UP000887116"/>
    </source>
</evidence>
<comment type="caution">
    <text evidence="1">The sequence shown here is derived from an EMBL/GenBank/DDBJ whole genome shotgun (WGS) entry which is preliminary data.</text>
</comment>
<organism evidence="1 2">
    <name type="scientific">Trichonephila clavata</name>
    <name type="common">Joro spider</name>
    <name type="synonym">Nephila clavata</name>
    <dbReference type="NCBI Taxonomy" id="2740835"/>
    <lineage>
        <taxon>Eukaryota</taxon>
        <taxon>Metazoa</taxon>
        <taxon>Ecdysozoa</taxon>
        <taxon>Arthropoda</taxon>
        <taxon>Chelicerata</taxon>
        <taxon>Arachnida</taxon>
        <taxon>Araneae</taxon>
        <taxon>Araneomorphae</taxon>
        <taxon>Entelegynae</taxon>
        <taxon>Araneoidea</taxon>
        <taxon>Nephilidae</taxon>
        <taxon>Trichonephila</taxon>
    </lineage>
</organism>
<dbReference type="Proteomes" id="UP000887116">
    <property type="component" value="Unassembled WGS sequence"/>
</dbReference>
<dbReference type="AlphaFoldDB" id="A0A8X6HRF8"/>